<dbReference type="Proteomes" id="UP001164929">
    <property type="component" value="Chromosome 10"/>
</dbReference>
<evidence type="ECO:0000313" key="2">
    <source>
        <dbReference type="EMBL" id="KAJ6983198.1"/>
    </source>
</evidence>
<organism evidence="2 3">
    <name type="scientific">Populus alba x Populus x berolinensis</name>
    <dbReference type="NCBI Taxonomy" id="444605"/>
    <lineage>
        <taxon>Eukaryota</taxon>
        <taxon>Viridiplantae</taxon>
        <taxon>Streptophyta</taxon>
        <taxon>Embryophyta</taxon>
        <taxon>Tracheophyta</taxon>
        <taxon>Spermatophyta</taxon>
        <taxon>Magnoliopsida</taxon>
        <taxon>eudicotyledons</taxon>
        <taxon>Gunneridae</taxon>
        <taxon>Pentapetalae</taxon>
        <taxon>rosids</taxon>
        <taxon>fabids</taxon>
        <taxon>Malpighiales</taxon>
        <taxon>Salicaceae</taxon>
        <taxon>Saliceae</taxon>
        <taxon>Populus</taxon>
    </lineage>
</organism>
<evidence type="ECO:0000313" key="3">
    <source>
        <dbReference type="Proteomes" id="UP001164929"/>
    </source>
</evidence>
<comment type="caution">
    <text evidence="2">The sequence shown here is derived from an EMBL/GenBank/DDBJ whole genome shotgun (WGS) entry which is preliminary data.</text>
</comment>
<evidence type="ECO:0000256" key="1">
    <source>
        <dbReference type="SAM" id="MobiDB-lite"/>
    </source>
</evidence>
<dbReference type="AlphaFoldDB" id="A0AAD6QAS1"/>
<protein>
    <submittedName>
        <fullName evidence="2">Uncharacterized protein</fullName>
    </submittedName>
</protein>
<proteinExistence type="predicted"/>
<reference evidence="2" key="1">
    <citation type="journal article" date="2023" name="Mol. Ecol. Resour.">
        <title>Chromosome-level genome assembly of a triploid poplar Populus alba 'Berolinensis'.</title>
        <authorList>
            <person name="Chen S."/>
            <person name="Yu Y."/>
            <person name="Wang X."/>
            <person name="Wang S."/>
            <person name="Zhang T."/>
            <person name="Zhou Y."/>
            <person name="He R."/>
            <person name="Meng N."/>
            <person name="Wang Y."/>
            <person name="Liu W."/>
            <person name="Liu Z."/>
            <person name="Liu J."/>
            <person name="Guo Q."/>
            <person name="Huang H."/>
            <person name="Sederoff R.R."/>
            <person name="Wang G."/>
            <person name="Qu G."/>
            <person name="Chen S."/>
        </authorList>
    </citation>
    <scope>NUCLEOTIDE SEQUENCE</scope>
    <source>
        <strain evidence="2">SC-2020</strain>
    </source>
</reference>
<feature type="region of interest" description="Disordered" evidence="1">
    <location>
        <begin position="1"/>
        <end position="24"/>
    </location>
</feature>
<sequence>MLRRSSPTPPPLQKPHHHPKRSPFNPFYGSFSPILRSPLESFLEPLYMGGFKAGGCRKVAMEKATTRKMKRIIMFK</sequence>
<name>A0AAD6QAS1_9ROSI</name>
<gene>
    <name evidence="2" type="ORF">NC653_026111</name>
</gene>
<keyword evidence="3" id="KW-1185">Reference proteome</keyword>
<accession>A0AAD6QAS1</accession>
<dbReference type="EMBL" id="JAQIZT010000010">
    <property type="protein sequence ID" value="KAJ6983198.1"/>
    <property type="molecule type" value="Genomic_DNA"/>
</dbReference>